<dbReference type="Proteomes" id="UP000030645">
    <property type="component" value="Unassembled WGS sequence"/>
</dbReference>
<reference evidence="2" key="1">
    <citation type="submission" date="2013-01" db="EMBL/GenBank/DDBJ databases">
        <title>Draft Genome Sequence of a Mulberry Tree, Morus notabilis C.K. Schneid.</title>
        <authorList>
            <person name="He N."/>
            <person name="Zhao S."/>
        </authorList>
    </citation>
    <scope>NUCLEOTIDE SEQUENCE</scope>
</reference>
<accession>W9S7U7</accession>
<evidence type="ECO:0000313" key="2">
    <source>
        <dbReference type="Proteomes" id="UP000030645"/>
    </source>
</evidence>
<evidence type="ECO:0000313" key="1">
    <source>
        <dbReference type="EMBL" id="EXC30806.1"/>
    </source>
</evidence>
<gene>
    <name evidence="1" type="ORF">L484_027985</name>
</gene>
<protein>
    <submittedName>
        <fullName evidence="1">Uncharacterized protein</fullName>
    </submittedName>
</protein>
<dbReference type="AlphaFoldDB" id="W9S7U7"/>
<proteinExistence type="predicted"/>
<sequence length="105" mass="11878">MVIHREDIITHTKCSFAFVLAVDLKLGCVFDSKEEELTSYVLAEFIIFKTSKPLTAALAAEELQKGLGLSRDRYSKNSYVFLSHKAPIVFSQEMDSLREYNTKGP</sequence>
<dbReference type="EMBL" id="KE346217">
    <property type="protein sequence ID" value="EXC30806.1"/>
    <property type="molecule type" value="Genomic_DNA"/>
</dbReference>
<keyword evidence="2" id="KW-1185">Reference proteome</keyword>
<organism evidence="1 2">
    <name type="scientific">Morus notabilis</name>
    <dbReference type="NCBI Taxonomy" id="981085"/>
    <lineage>
        <taxon>Eukaryota</taxon>
        <taxon>Viridiplantae</taxon>
        <taxon>Streptophyta</taxon>
        <taxon>Embryophyta</taxon>
        <taxon>Tracheophyta</taxon>
        <taxon>Spermatophyta</taxon>
        <taxon>Magnoliopsida</taxon>
        <taxon>eudicotyledons</taxon>
        <taxon>Gunneridae</taxon>
        <taxon>Pentapetalae</taxon>
        <taxon>rosids</taxon>
        <taxon>fabids</taxon>
        <taxon>Rosales</taxon>
        <taxon>Moraceae</taxon>
        <taxon>Moreae</taxon>
        <taxon>Morus</taxon>
    </lineage>
</organism>
<name>W9S7U7_9ROSA</name>